<dbReference type="SUPFAM" id="SSF55469">
    <property type="entry name" value="FMN-dependent nitroreductase-like"/>
    <property type="match status" value="1"/>
</dbReference>
<reference evidence="6 7" key="1">
    <citation type="submission" date="2017-06" db="EMBL/GenBank/DDBJ databases">
        <title>Azoarcus sp. TSNA42 complete genome sequence.</title>
        <authorList>
            <person name="Woo J.-H."/>
            <person name="Kim H.-S."/>
        </authorList>
    </citation>
    <scope>NUCLEOTIDE SEQUENCE [LARGE SCALE GENOMIC DNA]</scope>
    <source>
        <strain evidence="6 7">TSNA42</strain>
    </source>
</reference>
<feature type="domain" description="Nitroreductase" evidence="4">
    <location>
        <begin position="22"/>
        <end position="186"/>
    </location>
</feature>
<evidence type="ECO:0000313" key="7">
    <source>
        <dbReference type="Proteomes" id="UP000244902"/>
    </source>
</evidence>
<dbReference type="AlphaFoldDB" id="A0A2U8GQN1"/>
<evidence type="ECO:0000256" key="2">
    <source>
        <dbReference type="ARBA" id="ARBA00022643"/>
    </source>
</evidence>
<evidence type="ECO:0000256" key="3">
    <source>
        <dbReference type="ARBA" id="ARBA00023002"/>
    </source>
</evidence>
<dbReference type="EMBL" id="CP022187">
    <property type="protein sequence ID" value="AWI75861.1"/>
    <property type="molecule type" value="Genomic_DNA"/>
</dbReference>
<dbReference type="NCBIfam" id="TIGR02476">
    <property type="entry name" value="BluB"/>
    <property type="match status" value="1"/>
</dbReference>
<keyword evidence="2" id="KW-0288">FMN</keyword>
<dbReference type="Proteomes" id="UP000244930">
    <property type="component" value="Chromosome"/>
</dbReference>
<keyword evidence="1" id="KW-0285">Flavoprotein</keyword>
<dbReference type="Pfam" id="PF00881">
    <property type="entry name" value="Nitroreductase"/>
    <property type="match status" value="1"/>
</dbReference>
<protein>
    <submittedName>
        <fullName evidence="5">5,6-dimethylbenzimidazole synthase</fullName>
    </submittedName>
</protein>
<dbReference type="Proteomes" id="UP000244902">
    <property type="component" value="Chromosome"/>
</dbReference>
<proteinExistence type="predicted"/>
<dbReference type="InterPro" id="IPR000415">
    <property type="entry name" value="Nitroreductase-like"/>
</dbReference>
<dbReference type="InterPro" id="IPR050627">
    <property type="entry name" value="Nitroreductase/BluB"/>
</dbReference>
<evidence type="ECO:0000259" key="4">
    <source>
        <dbReference type="Pfam" id="PF00881"/>
    </source>
</evidence>
<dbReference type="InterPro" id="IPR029479">
    <property type="entry name" value="Nitroreductase"/>
</dbReference>
<organism evidence="5 8">
    <name type="scientific">Parazoarcus communis</name>
    <dbReference type="NCBI Taxonomy" id="41977"/>
    <lineage>
        <taxon>Bacteria</taxon>
        <taxon>Pseudomonadati</taxon>
        <taxon>Pseudomonadota</taxon>
        <taxon>Betaproteobacteria</taxon>
        <taxon>Rhodocyclales</taxon>
        <taxon>Zoogloeaceae</taxon>
        <taxon>Parazoarcus</taxon>
    </lineage>
</organism>
<dbReference type="PANTHER" id="PTHR23026">
    <property type="entry name" value="NADPH NITROREDUCTASE"/>
    <property type="match status" value="1"/>
</dbReference>
<dbReference type="EMBL" id="CP022188">
    <property type="protein sequence ID" value="AWI78450.1"/>
    <property type="molecule type" value="Genomic_DNA"/>
</dbReference>
<keyword evidence="3" id="KW-0560">Oxidoreductase</keyword>
<dbReference type="PANTHER" id="PTHR23026:SF90">
    <property type="entry name" value="IODOTYROSINE DEIODINASE 1"/>
    <property type="match status" value="1"/>
</dbReference>
<reference evidence="5 8" key="2">
    <citation type="submission" date="2017-06" db="EMBL/GenBank/DDBJ databases">
        <title>Azoarcus.</title>
        <authorList>
            <person name="Woo J.-H."/>
            <person name="Kim H.-S."/>
        </authorList>
    </citation>
    <scope>NUCLEOTIDE SEQUENCE [LARGE SCALE GENOMIC DNA]</scope>
    <source>
        <strain evidence="5 8">TSPY31</strain>
    </source>
</reference>
<dbReference type="OrthoDB" id="9773807at2"/>
<sequence length="221" mass="24648">MPSNTASLAFSSAEIAAVYRVIAERRDMRHFLPDAVDPEVLRRLLWAAHHAPSVGYMQPWRFIRITDPALRERMHALVEEERIATAEALGERAEDFMKLKVEGVLDAGEVLVVALAEGREKHVFGRRTLPEMDLASVACAIQNMWLAARAEGLGMGWVSIFDPDKLATLLSMPEGACPVAVLCIGHVEAFYPKPMLEIEKWAERMPIEDVLSENVWPSSAD</sequence>
<gene>
    <name evidence="5" type="primary">bluB</name>
    <name evidence="5" type="ORF">CEW83_12075</name>
    <name evidence="6" type="ORF">CEW87_03225</name>
</gene>
<evidence type="ECO:0000256" key="1">
    <source>
        <dbReference type="ARBA" id="ARBA00022630"/>
    </source>
</evidence>
<dbReference type="KEGG" id="acom:CEW83_12075"/>
<evidence type="ECO:0000313" key="8">
    <source>
        <dbReference type="Proteomes" id="UP000244930"/>
    </source>
</evidence>
<dbReference type="RefSeq" id="WP_108949564.1">
    <property type="nucleotide sequence ID" value="NZ_CP022187.1"/>
</dbReference>
<evidence type="ECO:0000313" key="6">
    <source>
        <dbReference type="EMBL" id="AWI78450.1"/>
    </source>
</evidence>
<dbReference type="InterPro" id="IPR012825">
    <property type="entry name" value="BluB"/>
</dbReference>
<accession>A0A2U8GQN1</accession>
<keyword evidence="8" id="KW-1185">Reference proteome</keyword>
<dbReference type="Gene3D" id="3.40.109.10">
    <property type="entry name" value="NADH Oxidase"/>
    <property type="match status" value="1"/>
</dbReference>
<evidence type="ECO:0000313" key="5">
    <source>
        <dbReference type="EMBL" id="AWI75861.1"/>
    </source>
</evidence>
<name>A0A2U8GQN1_9RHOO</name>
<dbReference type="GO" id="GO:0016491">
    <property type="term" value="F:oxidoreductase activity"/>
    <property type="evidence" value="ECO:0007669"/>
    <property type="project" value="UniProtKB-KW"/>
</dbReference>